<dbReference type="Pfam" id="PF23770">
    <property type="entry name" value="Beta-prop_RIG_1st"/>
    <property type="match status" value="1"/>
</dbReference>
<dbReference type="PANTHER" id="PTHR46362">
    <property type="entry name" value="GEM-ASSOCIATED PROTEIN 5"/>
    <property type="match status" value="1"/>
</dbReference>
<dbReference type="InterPro" id="IPR056421">
    <property type="entry name" value="TPR_GEMI5"/>
</dbReference>
<name>A0A8J6H544_TENMO</name>
<gene>
    <name evidence="9" type="ORF">GEV33_014660</name>
    <name evidence="8" type="ORF">GEV33_014674</name>
</gene>
<keyword evidence="2" id="KW-0677">Repeat</keyword>
<evidence type="ECO:0000256" key="1">
    <source>
        <dbReference type="ARBA" id="ARBA00022574"/>
    </source>
</evidence>
<feature type="compositionally biased region" description="Basic and acidic residues" evidence="4">
    <location>
        <begin position="1243"/>
        <end position="1252"/>
    </location>
</feature>
<dbReference type="Gene3D" id="2.130.10.10">
    <property type="entry name" value="YVTN repeat-like/Quinoprotein amine dehydrogenase"/>
    <property type="match status" value="3"/>
</dbReference>
<dbReference type="GO" id="GO:0003730">
    <property type="term" value="F:mRNA 3'-UTR binding"/>
    <property type="evidence" value="ECO:0007669"/>
    <property type="project" value="TreeGrafter"/>
</dbReference>
<feature type="domain" description="Gem-associated protein 5 TPR" evidence="6">
    <location>
        <begin position="1001"/>
        <end position="1210"/>
    </location>
</feature>
<dbReference type="InterPro" id="IPR001680">
    <property type="entry name" value="WD40_rpt"/>
</dbReference>
<feature type="region of interest" description="Disordered" evidence="4">
    <location>
        <begin position="1265"/>
        <end position="1288"/>
    </location>
</feature>
<evidence type="ECO:0000259" key="6">
    <source>
        <dbReference type="Pfam" id="PF23774"/>
    </source>
</evidence>
<accession>A0A8J6H544</accession>
<evidence type="ECO:0000256" key="3">
    <source>
        <dbReference type="PROSITE-ProRule" id="PRU00221"/>
    </source>
</evidence>
<feature type="repeat" description="WD" evidence="3">
    <location>
        <begin position="52"/>
        <end position="97"/>
    </location>
</feature>
<dbReference type="SMART" id="SM00320">
    <property type="entry name" value="WD40"/>
    <property type="match status" value="8"/>
</dbReference>
<feature type="repeat" description="WD" evidence="3">
    <location>
        <begin position="834"/>
        <end position="876"/>
    </location>
</feature>
<reference evidence="8" key="1">
    <citation type="journal article" date="2020" name="J Insects Food Feed">
        <title>The yellow mealworm (Tenebrio molitor) genome: a resource for the emerging insects as food and feed industry.</title>
        <authorList>
            <person name="Eriksson T."/>
            <person name="Andere A."/>
            <person name="Kelstrup H."/>
            <person name="Emery V."/>
            <person name="Picard C."/>
        </authorList>
    </citation>
    <scope>NUCLEOTIDE SEQUENCE</scope>
    <source>
        <strain evidence="8">Stoneville</strain>
        <tissue evidence="8">Whole head</tissue>
    </source>
</reference>
<reference evidence="8" key="2">
    <citation type="submission" date="2021-08" db="EMBL/GenBank/DDBJ databases">
        <authorList>
            <person name="Eriksson T."/>
        </authorList>
    </citation>
    <scope>NUCLEOTIDE SEQUENCE</scope>
    <source>
        <strain evidence="8">Stoneville</strain>
        <tissue evidence="8">Whole head</tissue>
    </source>
</reference>
<feature type="region of interest" description="Disordered" evidence="4">
    <location>
        <begin position="1230"/>
        <end position="1252"/>
    </location>
</feature>
<feature type="region of interest" description="Disordered" evidence="4">
    <location>
        <begin position="377"/>
        <end position="410"/>
    </location>
</feature>
<organism evidence="8 10">
    <name type="scientific">Tenebrio molitor</name>
    <name type="common">Yellow mealworm beetle</name>
    <dbReference type="NCBI Taxonomy" id="7067"/>
    <lineage>
        <taxon>Eukaryota</taxon>
        <taxon>Metazoa</taxon>
        <taxon>Ecdysozoa</taxon>
        <taxon>Arthropoda</taxon>
        <taxon>Hexapoda</taxon>
        <taxon>Insecta</taxon>
        <taxon>Pterygota</taxon>
        <taxon>Neoptera</taxon>
        <taxon>Endopterygota</taxon>
        <taxon>Coleoptera</taxon>
        <taxon>Polyphaga</taxon>
        <taxon>Cucujiformia</taxon>
        <taxon>Tenebrionidae</taxon>
        <taxon>Tenebrio</taxon>
    </lineage>
</organism>
<evidence type="ECO:0000313" key="9">
    <source>
        <dbReference type="EMBL" id="KAH0808127.1"/>
    </source>
</evidence>
<evidence type="ECO:0000313" key="10">
    <source>
        <dbReference type="Proteomes" id="UP000719412"/>
    </source>
</evidence>
<dbReference type="EMBL" id="JABDTM020029216">
    <property type="protein sequence ID" value="KAH0808127.1"/>
    <property type="molecule type" value="Genomic_DNA"/>
</dbReference>
<protein>
    <recommendedName>
        <fullName evidence="11">Gem-associated protein 5</fullName>
    </recommendedName>
</protein>
<dbReference type="Proteomes" id="UP000719412">
    <property type="component" value="Unassembled WGS sequence"/>
</dbReference>
<evidence type="ECO:0000256" key="2">
    <source>
        <dbReference type="ARBA" id="ARBA00022737"/>
    </source>
</evidence>
<dbReference type="Pfam" id="PF23774">
    <property type="entry name" value="TPR_GEMI5"/>
    <property type="match status" value="1"/>
</dbReference>
<feature type="compositionally biased region" description="Polar residues" evidence="4">
    <location>
        <begin position="261"/>
        <end position="271"/>
    </location>
</feature>
<feature type="compositionally biased region" description="Basic and acidic residues" evidence="4">
    <location>
        <begin position="218"/>
        <end position="237"/>
    </location>
</feature>
<feature type="compositionally biased region" description="Acidic residues" evidence="4">
    <location>
        <begin position="1278"/>
        <end position="1288"/>
    </location>
</feature>
<dbReference type="EMBL" id="JABDTM020029218">
    <property type="protein sequence ID" value="KAH0808121.1"/>
    <property type="molecule type" value="Genomic_DNA"/>
</dbReference>
<feature type="domain" description="Gem-associated protein 5 first beta-propeller" evidence="5">
    <location>
        <begin position="150"/>
        <end position="543"/>
    </location>
</feature>
<evidence type="ECO:0008006" key="11">
    <source>
        <dbReference type="Google" id="ProtNLM"/>
    </source>
</evidence>
<dbReference type="PANTHER" id="PTHR46362:SF1">
    <property type="entry name" value="GEM-ASSOCIATED PROTEIN 5"/>
    <property type="match status" value="1"/>
</dbReference>
<feature type="region of interest" description="Disordered" evidence="4">
    <location>
        <begin position="216"/>
        <end position="271"/>
    </location>
</feature>
<dbReference type="InterPro" id="IPR056424">
    <property type="entry name" value="Beta-prop_GEMI5_2nd"/>
</dbReference>
<sequence length="1288" mass="145337">MNELVIPPAPLWYRSSVVTCAPDNTLVYGSKNDIIVLKEGGPEECAEVTFIQGAHSKTLTSISLNKKWKDPHSYAVSLGEDSVIKVWNLETFEKKTSNKDHVEHKEPVIGAVFAGDDRVVSAASNGFITIWNINTNESKPLKDLFKSKVTITCLSSCPHATWLLAFGLNNGGVVVADLRRNGRILYKLRGHYQAVVSLSWCPAPVNIFPRHIQNKVKNKSEDGENNNKNEDPGHAENKINNTSEGGEIENKNEDPKLENEPNVSQSKKSNPWINLVHVDDAEISQDEQKPLVESDDFLDECNALKSKILGEDVPTTPSKKLEETFEALVESIKELSPSQETCQQRVYDRPLPKLFDPSGDFLDDLVSDTSFVEDKNFKSGHEEECETKIEKKSEESEQDEDKNVDVERENNQGVIEQISETEDKNAEQEANAVDAVDSGIMTDESFVKNDETAEEPRTEYLLASSGKDKSIYIWRAGTDGRMQTFFNMPKRGSRRDKNSNAWIAICWVAPDTILSSSATGEVLAWPLPKPKESNKQYKVVHYEHSSLIFNIVAPPKYSSRYNWRDQIELKVWTWGQDGRLINYDVNEGKVRLSYSTVTASVTCLDSLSLDPNRLAIGLRDGNIRVWDLSLPHTKIVKMQKYQQKFTHKVSAIAWHPIKEMVLGFGTEEGRVGFIEMISKKNTLFPHYFRNQVYKVEWGPIEGNKNNLGLYVLAEGKMAVYDITQPNEDPIQLELPEKLYVYKFAWKPDFTLLLINGKDGLLLILTTDLVALTTLYPTEKCLNKIVWHPDAFTNNVEISPRCKWFAATTSKGLLVYDCSSIEENKNFADNIVANFEGHLKPPLSLAWCPFEGNKIVSTAADGLALVWDVITKSLISTFVDPFIGHNQSILWSPHDPDLIIIGDRTIRIWRISKNPPRTDEEFLTARKRLLAKTAKSDLEKSNKNKTKADVPSKIKIVAKNSIVPPFYVSNDENISAQVAEMRKVLASGESLVENVDNSLDPLQLFGTKQQVSQLLDANYDQQKKEGKHKSCEMISLWKGNLEDHIQDAINENRVTPTLIVLAPMVSPKLWRNACEVYAKKLSEEANSDPLETAMYFLACHKVEEAVNCLCLNSMFREALALTKQRFPEDSDMITKVTEQWAEHCTNTGNFENAAFCYISLKQYEDAAKVLARRSHKEFLEFAAELAEKAQNKKLYNSIKFKCTEIETAEQNATTENEENVPSRVDAVLKNITENDEQSVSGSESEDKSEKEVKEIEVSLSLKVTDQITQDDEVPKSSDYGEEQEIQNIC</sequence>
<evidence type="ECO:0000313" key="8">
    <source>
        <dbReference type="EMBL" id="KAH0808121.1"/>
    </source>
</evidence>
<dbReference type="InterPro" id="IPR015943">
    <property type="entry name" value="WD40/YVTN_repeat-like_dom_sf"/>
</dbReference>
<dbReference type="InterPro" id="IPR019775">
    <property type="entry name" value="WD40_repeat_CS"/>
</dbReference>
<dbReference type="Pfam" id="PF23775">
    <property type="entry name" value="Beta-prop_RIG_2nd"/>
    <property type="match status" value="1"/>
</dbReference>
<dbReference type="InterPro" id="IPR036322">
    <property type="entry name" value="WD40_repeat_dom_sf"/>
</dbReference>
<feature type="compositionally biased region" description="Basic and acidic residues" evidence="4">
    <location>
        <begin position="248"/>
        <end position="259"/>
    </location>
</feature>
<dbReference type="SUPFAM" id="SSF50978">
    <property type="entry name" value="WD40 repeat-like"/>
    <property type="match status" value="2"/>
</dbReference>
<dbReference type="InterPro" id="IPR052640">
    <property type="entry name" value="Gemin-5"/>
</dbReference>
<evidence type="ECO:0000256" key="4">
    <source>
        <dbReference type="SAM" id="MobiDB-lite"/>
    </source>
</evidence>
<dbReference type="PROSITE" id="PS00678">
    <property type="entry name" value="WD_REPEATS_1"/>
    <property type="match status" value="4"/>
</dbReference>
<dbReference type="GO" id="GO:0005634">
    <property type="term" value="C:nucleus"/>
    <property type="evidence" value="ECO:0007669"/>
    <property type="project" value="TreeGrafter"/>
</dbReference>
<proteinExistence type="predicted"/>
<evidence type="ECO:0000259" key="7">
    <source>
        <dbReference type="Pfam" id="PF23775"/>
    </source>
</evidence>
<comment type="caution">
    <text evidence="8">The sequence shown here is derived from an EMBL/GenBank/DDBJ whole genome shotgun (WGS) entry which is preliminary data.</text>
</comment>
<dbReference type="GO" id="GO:0000387">
    <property type="term" value="P:spliceosomal snRNP assembly"/>
    <property type="evidence" value="ECO:0007669"/>
    <property type="project" value="TreeGrafter"/>
</dbReference>
<keyword evidence="10" id="KW-1185">Reference proteome</keyword>
<dbReference type="Gene3D" id="1.25.40.980">
    <property type="match status" value="1"/>
</dbReference>
<keyword evidence="1 3" id="KW-0853">WD repeat</keyword>
<evidence type="ECO:0000259" key="5">
    <source>
        <dbReference type="Pfam" id="PF23770"/>
    </source>
</evidence>
<dbReference type="GO" id="GO:0032797">
    <property type="term" value="C:SMN complex"/>
    <property type="evidence" value="ECO:0007669"/>
    <property type="project" value="TreeGrafter"/>
</dbReference>
<feature type="domain" description="Gem-associated protein 5 second beta-propeller" evidence="7">
    <location>
        <begin position="610"/>
        <end position="901"/>
    </location>
</feature>
<dbReference type="PROSITE" id="PS50082">
    <property type="entry name" value="WD_REPEATS_2"/>
    <property type="match status" value="2"/>
</dbReference>
<dbReference type="InterPro" id="IPR056432">
    <property type="entry name" value="Beta-prop_GEMI5_1st"/>
</dbReference>